<dbReference type="AlphaFoldDB" id="A0A2T0FL29"/>
<dbReference type="InterPro" id="IPR018085">
    <property type="entry name" value="Ura-DNA_Glyclase_AS"/>
</dbReference>
<dbReference type="NCBIfam" id="NF003588">
    <property type="entry name" value="PRK05254.1-1"/>
    <property type="match status" value="1"/>
</dbReference>
<evidence type="ECO:0000256" key="5">
    <source>
        <dbReference type="ARBA" id="ARBA00023204"/>
    </source>
</evidence>
<dbReference type="NCBIfam" id="NF003592">
    <property type="entry name" value="PRK05254.1-5"/>
    <property type="match status" value="1"/>
</dbReference>
<comment type="function">
    <text evidence="7 9">Excises uracil residues from the DNA which can arise as a result of misincorporation of dUMP residues by DNA polymerase or due to deamination of cytosine.</text>
</comment>
<dbReference type="NCBIfam" id="NF003589">
    <property type="entry name" value="PRK05254.1-2"/>
    <property type="match status" value="1"/>
</dbReference>
<keyword evidence="4 7" id="KW-0496">Mitochondrion</keyword>
<evidence type="ECO:0000313" key="12">
    <source>
        <dbReference type="Proteomes" id="UP000238350"/>
    </source>
</evidence>
<comment type="similarity">
    <text evidence="1 7 9">Belongs to the uracil-DNA glycosylase (UDG) superfamily. UNG family.</text>
</comment>
<dbReference type="CDD" id="cd10027">
    <property type="entry name" value="UDG-F1-like"/>
    <property type="match status" value="1"/>
</dbReference>
<dbReference type="Gene3D" id="3.40.470.10">
    <property type="entry name" value="Uracil-DNA glycosylase-like domain"/>
    <property type="match status" value="1"/>
</dbReference>
<dbReference type="GO" id="GO:0004844">
    <property type="term" value="F:uracil DNA N-glycosylase activity"/>
    <property type="evidence" value="ECO:0007669"/>
    <property type="project" value="UniProtKB-UniRule"/>
</dbReference>
<evidence type="ECO:0000256" key="8">
    <source>
        <dbReference type="PROSITE-ProRule" id="PRU10072"/>
    </source>
</evidence>
<dbReference type="GO" id="GO:0005634">
    <property type="term" value="C:nucleus"/>
    <property type="evidence" value="ECO:0007669"/>
    <property type="project" value="UniProtKB-SubCell"/>
</dbReference>
<dbReference type="Proteomes" id="UP000238350">
    <property type="component" value="Unassembled WGS sequence"/>
</dbReference>
<dbReference type="OrthoDB" id="10031947at2759"/>
<accession>A0A2T0FL29</accession>
<feature type="active site" description="Proton acceptor" evidence="7 8">
    <location>
        <position position="118"/>
    </location>
</feature>
<evidence type="ECO:0000256" key="7">
    <source>
        <dbReference type="HAMAP-Rule" id="MF_03166"/>
    </source>
</evidence>
<sequence>MKRASQSTIGAFFKKPAVVSEVKLSTVAKPGAVFSKEEWVKSLTEEQRELLKLEIDTLDDSWLPALHKELTKPYFLNLKRFLAKEFASKTVFPPQNDIYSWSRLTKLKDVRVVILGQDPYHNFNQAHGLAFSVKPPTPPPPSLMNMFKELANCYPDFERPANNSGLLTPWSEQGVLMLNACLTVEAHKANSHANRGWEEFTEQVLRAVVKNSPKGVVFMAWGSPAGKRVDKIRPGPEHHVLRCVHPSPLSASRGWFGSAHFKKANVWLKERYGAEIKWSFAKDAAAKDAAASAATASAATAKDLAK</sequence>
<proteinExistence type="inferred from homology"/>
<dbReference type="EC" id="3.2.2.27" evidence="7 9"/>
<name>A0A2T0FL29_9ASCO</name>
<keyword evidence="6 7" id="KW-0539">Nucleus</keyword>
<evidence type="ECO:0000256" key="6">
    <source>
        <dbReference type="ARBA" id="ARBA00023242"/>
    </source>
</evidence>
<dbReference type="InterPro" id="IPR005122">
    <property type="entry name" value="Uracil-DNA_glycosylase-like"/>
</dbReference>
<keyword evidence="2 7" id="KW-0227">DNA damage</keyword>
<feature type="domain" description="Uracil-DNA glycosylase-like" evidence="10">
    <location>
        <begin position="103"/>
        <end position="268"/>
    </location>
</feature>
<evidence type="ECO:0000259" key="10">
    <source>
        <dbReference type="SMART" id="SM00986"/>
    </source>
</evidence>
<evidence type="ECO:0000256" key="1">
    <source>
        <dbReference type="ARBA" id="ARBA00008184"/>
    </source>
</evidence>
<dbReference type="NCBIfam" id="TIGR00628">
    <property type="entry name" value="ung"/>
    <property type="match status" value="1"/>
</dbReference>
<evidence type="ECO:0000256" key="3">
    <source>
        <dbReference type="ARBA" id="ARBA00022801"/>
    </source>
</evidence>
<dbReference type="PROSITE" id="PS00130">
    <property type="entry name" value="U_DNA_GLYCOSYLASE"/>
    <property type="match status" value="1"/>
</dbReference>
<protein>
    <recommendedName>
        <fullName evidence="7 9">Uracil-DNA glycosylase</fullName>
        <shortName evidence="7">UDG</shortName>
        <ecNumber evidence="7 9">3.2.2.27</ecNumber>
    </recommendedName>
</protein>
<dbReference type="InterPro" id="IPR036895">
    <property type="entry name" value="Uracil-DNA_glycosylase-like_sf"/>
</dbReference>
<dbReference type="SMART" id="SM00986">
    <property type="entry name" value="UDG"/>
    <property type="match status" value="1"/>
</dbReference>
<dbReference type="HAMAP" id="MF_00148">
    <property type="entry name" value="UDG"/>
    <property type="match status" value="1"/>
</dbReference>
<keyword evidence="12" id="KW-1185">Reference proteome</keyword>
<dbReference type="PANTHER" id="PTHR11264">
    <property type="entry name" value="URACIL-DNA GLYCOSYLASE"/>
    <property type="match status" value="1"/>
</dbReference>
<evidence type="ECO:0000313" key="11">
    <source>
        <dbReference type="EMBL" id="PRT55696.1"/>
    </source>
</evidence>
<dbReference type="GO" id="GO:0097510">
    <property type="term" value="P:base-excision repair, AP site formation via deaminated base removal"/>
    <property type="evidence" value="ECO:0007669"/>
    <property type="project" value="TreeGrafter"/>
</dbReference>
<keyword evidence="3 7" id="KW-0378">Hydrolase</keyword>
<dbReference type="SUPFAM" id="SSF52141">
    <property type="entry name" value="Uracil-DNA glycosylase-like"/>
    <property type="match status" value="1"/>
</dbReference>
<comment type="subcellular location">
    <subcellularLocation>
        <location evidence="7">Mitochondrion</location>
    </subcellularLocation>
    <subcellularLocation>
        <location evidence="7">Nucleus</location>
    </subcellularLocation>
</comment>
<dbReference type="SMART" id="SM00987">
    <property type="entry name" value="UreE_C"/>
    <property type="match status" value="1"/>
</dbReference>
<gene>
    <name evidence="7" type="primary">UNG1</name>
    <name evidence="11" type="ORF">B9G98_03316</name>
</gene>
<evidence type="ECO:0000256" key="2">
    <source>
        <dbReference type="ARBA" id="ARBA00022763"/>
    </source>
</evidence>
<organism evidence="11 12">
    <name type="scientific">Wickerhamiella sorbophila</name>
    <dbReference type="NCBI Taxonomy" id="45607"/>
    <lineage>
        <taxon>Eukaryota</taxon>
        <taxon>Fungi</taxon>
        <taxon>Dikarya</taxon>
        <taxon>Ascomycota</taxon>
        <taxon>Saccharomycotina</taxon>
        <taxon>Dipodascomycetes</taxon>
        <taxon>Dipodascales</taxon>
        <taxon>Trichomonascaceae</taxon>
        <taxon>Wickerhamiella</taxon>
    </lineage>
</organism>
<dbReference type="InterPro" id="IPR002043">
    <property type="entry name" value="UDG_fam1"/>
</dbReference>
<dbReference type="FunFam" id="3.40.470.10:FF:000007">
    <property type="entry name" value="Uracil-DNA glycosylase"/>
    <property type="match status" value="1"/>
</dbReference>
<comment type="catalytic activity">
    <reaction evidence="7 9">
        <text>Hydrolyzes single-stranded DNA or mismatched double-stranded DNA and polynucleotides, releasing free uracil.</text>
        <dbReference type="EC" id="3.2.2.27"/>
    </reaction>
</comment>
<dbReference type="EMBL" id="NDIQ01000022">
    <property type="protein sequence ID" value="PRT55696.1"/>
    <property type="molecule type" value="Genomic_DNA"/>
</dbReference>
<dbReference type="GO" id="GO:0005739">
    <property type="term" value="C:mitochondrion"/>
    <property type="evidence" value="ECO:0007669"/>
    <property type="project" value="UniProtKB-SubCell"/>
</dbReference>
<comment type="caution">
    <text evidence="11">The sequence shown here is derived from an EMBL/GenBank/DDBJ whole genome shotgun (WGS) entry which is preliminary data.</text>
</comment>
<keyword evidence="5 7" id="KW-0234">DNA repair</keyword>
<reference evidence="11 12" key="1">
    <citation type="submission" date="2017-04" db="EMBL/GenBank/DDBJ databases">
        <title>Genome sequencing of [Candida] sorbophila.</title>
        <authorList>
            <person name="Ahn J.O."/>
        </authorList>
    </citation>
    <scope>NUCLEOTIDE SEQUENCE [LARGE SCALE GENOMIC DNA]</scope>
    <source>
        <strain evidence="11 12">DS02</strain>
    </source>
</reference>
<evidence type="ECO:0000256" key="4">
    <source>
        <dbReference type="ARBA" id="ARBA00023128"/>
    </source>
</evidence>
<dbReference type="STRING" id="45607.A0A2T0FL29"/>
<evidence type="ECO:0000256" key="9">
    <source>
        <dbReference type="RuleBase" id="RU003780"/>
    </source>
</evidence>
<dbReference type="Pfam" id="PF03167">
    <property type="entry name" value="UDG"/>
    <property type="match status" value="1"/>
</dbReference>
<dbReference type="PANTHER" id="PTHR11264:SF0">
    <property type="entry name" value="URACIL-DNA GLYCOSYLASE"/>
    <property type="match status" value="1"/>
</dbReference>